<dbReference type="AntiFam" id="ANF00029">
    <property type="entry name" value="Antisense to 16S rRNA"/>
</dbReference>
<sequence length="95" mass="10449">VKGLESVVAIGSLKKEVIQPHVPVRLPCYDFTLVIDHTVVNALPKVRLFTSGATNFHGVTGGVYKTRERIHRAIADTRLLAIPTSRSRVADFDPD</sequence>
<dbReference type="EMBL" id="UINC01215154">
    <property type="protein sequence ID" value="SVE40711.1"/>
    <property type="molecule type" value="Genomic_DNA"/>
</dbReference>
<protein>
    <submittedName>
        <fullName evidence="1">Uncharacterized protein</fullName>
    </submittedName>
</protein>
<proteinExistence type="predicted"/>
<reference evidence="1" key="1">
    <citation type="submission" date="2018-05" db="EMBL/GenBank/DDBJ databases">
        <authorList>
            <person name="Lanie J.A."/>
            <person name="Ng W.-L."/>
            <person name="Kazmierczak K.M."/>
            <person name="Andrzejewski T.M."/>
            <person name="Davidsen T.M."/>
            <person name="Wayne K.J."/>
            <person name="Tettelin H."/>
            <person name="Glass J.I."/>
            <person name="Rusch D."/>
            <person name="Podicherti R."/>
            <person name="Tsui H.-C.T."/>
            <person name="Winkler M.E."/>
        </authorList>
    </citation>
    <scope>NUCLEOTIDE SEQUENCE</scope>
</reference>
<feature type="non-terminal residue" evidence="1">
    <location>
        <position position="1"/>
    </location>
</feature>
<dbReference type="AlphaFoldDB" id="A0A383D8L7"/>
<organism evidence="1">
    <name type="scientific">marine metagenome</name>
    <dbReference type="NCBI Taxonomy" id="408172"/>
    <lineage>
        <taxon>unclassified sequences</taxon>
        <taxon>metagenomes</taxon>
        <taxon>ecological metagenomes</taxon>
    </lineage>
</organism>
<gene>
    <name evidence="1" type="ORF">METZ01_LOCUS493565</name>
</gene>
<evidence type="ECO:0000313" key="1">
    <source>
        <dbReference type="EMBL" id="SVE40711.1"/>
    </source>
</evidence>
<accession>A0A383D8L7</accession>
<name>A0A383D8L7_9ZZZZ</name>